<dbReference type="Proteomes" id="UP001239111">
    <property type="component" value="Chromosome 4"/>
</dbReference>
<sequence length="476" mass="52898">MSNIAKTKQGEALWRDFGAILRSEARGIDYPPVDTASAPTASSNSPCTPSGGNKREKSYPPSENDREERRTKRGDFRRSSVSGNMLTDSEIEWRKQQKHVRPKKEKKAETEGRWDQNATYAGSLKLMECKVDRAFTGGTSNKVRQTKSVGELIELQKIAKVAKVRQTVAFFLGEDVVVWELQQTVAVDICDIDLDTTKAKLAKAIQVPDGENEELNILVASVLLSYRQVAGNAEHHRVIIHVPYRVHTIHHTVVKHVIPPPPTLPPAIALPPVIPPIAGASPHKAKPDDWYELLGYSVGEPFDMSDPHYPIDHLFSSGEEDHLQYHLEEDQLKQQFPPNPDPFVNTPHAAHEPLLGARNDLAEDSDWTPSFGLGNFEGHPGTGHLPVEKHHPASGLLEMHEKQTSGFGTDFPGYETAYEPEVSITPVPQPWRQATSSSSPSSIRVPRQNLVPTGRAEREYSAHAAYAVHEQVDERL</sequence>
<keyword evidence="2" id="KW-1185">Reference proteome</keyword>
<reference evidence="1" key="1">
    <citation type="submission" date="2023-04" db="EMBL/GenBank/DDBJ databases">
        <title>A chromosome-level genome assembly of the parasitoid wasp Eretmocerus hayati.</title>
        <authorList>
            <person name="Zhong Y."/>
            <person name="Liu S."/>
            <person name="Liu Y."/>
        </authorList>
    </citation>
    <scope>NUCLEOTIDE SEQUENCE</scope>
    <source>
        <strain evidence="1">ZJU_SS_LIU_2023</strain>
    </source>
</reference>
<accession>A0ACC2N6R0</accession>
<protein>
    <submittedName>
        <fullName evidence="1">Uncharacterized protein</fullName>
    </submittedName>
</protein>
<comment type="caution">
    <text evidence="1">The sequence shown here is derived from an EMBL/GenBank/DDBJ whole genome shotgun (WGS) entry which is preliminary data.</text>
</comment>
<evidence type="ECO:0000313" key="1">
    <source>
        <dbReference type="EMBL" id="KAJ8666875.1"/>
    </source>
</evidence>
<organism evidence="1 2">
    <name type="scientific">Eretmocerus hayati</name>
    <dbReference type="NCBI Taxonomy" id="131215"/>
    <lineage>
        <taxon>Eukaryota</taxon>
        <taxon>Metazoa</taxon>
        <taxon>Ecdysozoa</taxon>
        <taxon>Arthropoda</taxon>
        <taxon>Hexapoda</taxon>
        <taxon>Insecta</taxon>
        <taxon>Pterygota</taxon>
        <taxon>Neoptera</taxon>
        <taxon>Endopterygota</taxon>
        <taxon>Hymenoptera</taxon>
        <taxon>Apocrita</taxon>
        <taxon>Proctotrupomorpha</taxon>
        <taxon>Chalcidoidea</taxon>
        <taxon>Aphelinidae</taxon>
        <taxon>Aphelininae</taxon>
        <taxon>Eretmocerus</taxon>
    </lineage>
</organism>
<gene>
    <name evidence="1" type="ORF">QAD02_008537</name>
</gene>
<proteinExistence type="predicted"/>
<evidence type="ECO:0000313" key="2">
    <source>
        <dbReference type="Proteomes" id="UP001239111"/>
    </source>
</evidence>
<dbReference type="EMBL" id="CM056744">
    <property type="protein sequence ID" value="KAJ8666875.1"/>
    <property type="molecule type" value="Genomic_DNA"/>
</dbReference>
<name>A0ACC2N6R0_9HYME</name>